<dbReference type="GO" id="GO:0003920">
    <property type="term" value="F:GMP reductase activity"/>
    <property type="evidence" value="ECO:0007669"/>
    <property type="project" value="UniProtKB-EC"/>
</dbReference>
<keyword evidence="4 6" id="KW-0560">Oxidoreductase</keyword>
<reference evidence="6 7" key="1">
    <citation type="journal article" date="2012" name="BMC Genomics">
        <title>Comparative genomic analysis and phylogenetic position of Theileria equi.</title>
        <authorList>
            <person name="Kappmeyer L.S."/>
            <person name="Thiagarajan M."/>
            <person name="Herndon D.R."/>
            <person name="Ramsay J.D."/>
            <person name="Caler E."/>
            <person name="Djikeng A."/>
            <person name="Gillespie J.J."/>
            <person name="Lau A.O."/>
            <person name="Roalson E.H."/>
            <person name="Silva J.C."/>
            <person name="Silva M.G."/>
            <person name="Suarez C.E."/>
            <person name="Ueti M.W."/>
            <person name="Nene V.M."/>
            <person name="Mealey R.H."/>
            <person name="Knowles D.P."/>
            <person name="Brayton K.A."/>
        </authorList>
    </citation>
    <scope>NUCLEOTIDE SEQUENCE [LARGE SCALE GENOMIC DNA]</scope>
    <source>
        <strain evidence="6 7">WA</strain>
    </source>
</reference>
<dbReference type="Proteomes" id="UP000031512">
    <property type="component" value="Chromosome 1"/>
</dbReference>
<keyword evidence="3" id="KW-0521">NADP</keyword>
<dbReference type="SUPFAM" id="SSF51412">
    <property type="entry name" value="Inosine monophosphate dehydrogenase (IMPDH)"/>
    <property type="match status" value="1"/>
</dbReference>
<dbReference type="SMART" id="SM01240">
    <property type="entry name" value="IMPDH"/>
    <property type="match status" value="1"/>
</dbReference>
<evidence type="ECO:0000256" key="2">
    <source>
        <dbReference type="ARBA" id="ARBA00015800"/>
    </source>
</evidence>
<keyword evidence="7" id="KW-1185">Reference proteome</keyword>
<dbReference type="PANTHER" id="PTHR43170">
    <property type="entry name" value="GMP REDUCTASE"/>
    <property type="match status" value="1"/>
</dbReference>
<dbReference type="STRING" id="1537102.L0AY93"/>
<dbReference type="KEGG" id="beq:BEWA_030810"/>
<dbReference type="EMBL" id="CP001669">
    <property type="protein sequence ID" value="AFZ80228.1"/>
    <property type="molecule type" value="Genomic_DNA"/>
</dbReference>
<protein>
    <recommendedName>
        <fullName evidence="2">GMP reductase</fullName>
        <ecNumber evidence="1">1.7.1.7</ecNumber>
    </recommendedName>
</protein>
<dbReference type="VEuPathDB" id="PiroplasmaDB:BEWA_030810"/>
<dbReference type="OrthoDB" id="418595at2759"/>
<dbReference type="NCBIfam" id="NF003966">
    <property type="entry name" value="PRK05458.1"/>
    <property type="match status" value="1"/>
</dbReference>
<proteinExistence type="predicted"/>
<dbReference type="Gene3D" id="3.20.20.70">
    <property type="entry name" value="Aldolase class I"/>
    <property type="match status" value="1"/>
</dbReference>
<evidence type="ECO:0000256" key="4">
    <source>
        <dbReference type="ARBA" id="ARBA00023002"/>
    </source>
</evidence>
<dbReference type="GeneID" id="15803864"/>
<evidence type="ECO:0000313" key="7">
    <source>
        <dbReference type="Proteomes" id="UP000031512"/>
    </source>
</evidence>
<dbReference type="GO" id="GO:1902560">
    <property type="term" value="C:GMP reductase complex"/>
    <property type="evidence" value="ECO:0007669"/>
    <property type="project" value="InterPro"/>
</dbReference>
<name>L0AY93_THEEQ</name>
<dbReference type="PIRSF" id="PIRSF036500">
    <property type="entry name" value="GMP_red_Firmic"/>
    <property type="match status" value="1"/>
</dbReference>
<dbReference type="PANTHER" id="PTHR43170:SF5">
    <property type="entry name" value="GMP REDUCTASE"/>
    <property type="match status" value="1"/>
</dbReference>
<sequence length="317" mass="34932">MDLKFDFNHVMLLPRECVVESRGDTDVSAKLGKRTFRIPLMAANMPSIIDETIAIELAKRNYFYVMHRVDIDILQFVAKMKSLGLFTSIAIGIKKPFHDLIDKLHAEGLVPDYVTIDLANGHCQRTKLMIEHLRSKFGDETFIIAGNVATQEAVIDLESWGADATRVGLGPGYVCTTSPRTGFGSRGWQLSAIADCAKVAKKVIIADGGVRSSGDIAKAIHFGAHWVMSGLFFTGHKESPGEVVVENNVTYKTYYGNASAQCKQSNSRIEGRSTLIPVETSLYDKLIEVEEDLQSAVSFSGGTKLEDITKVDHVFIR</sequence>
<feature type="domain" description="IMP dehydrogenase/GMP reductase" evidence="5">
    <location>
        <begin position="6"/>
        <end position="309"/>
    </location>
</feature>
<dbReference type="GO" id="GO:0005829">
    <property type="term" value="C:cytosol"/>
    <property type="evidence" value="ECO:0007669"/>
    <property type="project" value="TreeGrafter"/>
</dbReference>
<dbReference type="AlphaFoldDB" id="L0AY93"/>
<evidence type="ECO:0000256" key="1">
    <source>
        <dbReference type="ARBA" id="ARBA00012678"/>
    </source>
</evidence>
<evidence type="ECO:0000259" key="5">
    <source>
        <dbReference type="Pfam" id="PF00478"/>
    </source>
</evidence>
<dbReference type="CDD" id="cd00381">
    <property type="entry name" value="IMPDH"/>
    <property type="match status" value="1"/>
</dbReference>
<gene>
    <name evidence="6" type="ORF">BEWA_030810</name>
</gene>
<dbReference type="GO" id="GO:0006163">
    <property type="term" value="P:purine nucleotide metabolic process"/>
    <property type="evidence" value="ECO:0007669"/>
    <property type="project" value="InterPro"/>
</dbReference>
<dbReference type="EC" id="1.7.1.7" evidence="1"/>
<organism evidence="6 7">
    <name type="scientific">Theileria equi strain WA</name>
    <dbReference type="NCBI Taxonomy" id="1537102"/>
    <lineage>
        <taxon>Eukaryota</taxon>
        <taxon>Sar</taxon>
        <taxon>Alveolata</taxon>
        <taxon>Apicomplexa</taxon>
        <taxon>Aconoidasida</taxon>
        <taxon>Piroplasmida</taxon>
        <taxon>Theileriidae</taxon>
        <taxon>Theileria</taxon>
    </lineage>
</organism>
<dbReference type="RefSeq" id="XP_004829894.1">
    <property type="nucleotide sequence ID" value="XM_004829837.1"/>
</dbReference>
<dbReference type="InterPro" id="IPR013785">
    <property type="entry name" value="Aldolase_TIM"/>
</dbReference>
<dbReference type="Pfam" id="PF00478">
    <property type="entry name" value="IMPDH"/>
    <property type="match status" value="1"/>
</dbReference>
<evidence type="ECO:0000313" key="6">
    <source>
        <dbReference type="EMBL" id="AFZ80228.1"/>
    </source>
</evidence>
<evidence type="ECO:0000256" key="3">
    <source>
        <dbReference type="ARBA" id="ARBA00022857"/>
    </source>
</evidence>
<accession>L0AY93</accession>
<dbReference type="InterPro" id="IPR001093">
    <property type="entry name" value="IMP_DH_GMPRt"/>
</dbReference>
<dbReference type="InterPro" id="IPR050139">
    <property type="entry name" value="GMP_reductase"/>
</dbReference>
<dbReference type="InterPro" id="IPR005994">
    <property type="entry name" value="GuaC_type_2"/>
</dbReference>
<dbReference type="eggNOG" id="KOG2550">
    <property type="taxonomic scope" value="Eukaryota"/>
</dbReference>